<proteinExistence type="predicted"/>
<feature type="compositionally biased region" description="Acidic residues" evidence="1">
    <location>
        <begin position="102"/>
        <end position="127"/>
    </location>
</feature>
<gene>
    <name evidence="2" type="ORF">L915_08280</name>
</gene>
<feature type="compositionally biased region" description="Basic and acidic residues" evidence="1">
    <location>
        <begin position="12"/>
        <end position="34"/>
    </location>
</feature>
<dbReference type="AlphaFoldDB" id="W2GWL0"/>
<dbReference type="EMBL" id="KI686167">
    <property type="protein sequence ID" value="ETK87259.1"/>
    <property type="molecule type" value="Genomic_DNA"/>
</dbReference>
<organism evidence="2">
    <name type="scientific">Phytophthora nicotianae</name>
    <name type="common">Potato buckeye rot agent</name>
    <name type="synonym">Phytophthora parasitica</name>
    <dbReference type="NCBI Taxonomy" id="4792"/>
    <lineage>
        <taxon>Eukaryota</taxon>
        <taxon>Sar</taxon>
        <taxon>Stramenopiles</taxon>
        <taxon>Oomycota</taxon>
        <taxon>Peronosporomycetes</taxon>
        <taxon>Peronosporales</taxon>
        <taxon>Peronosporaceae</taxon>
        <taxon>Phytophthora</taxon>
    </lineage>
</organism>
<evidence type="ECO:0000313" key="2">
    <source>
        <dbReference type="EMBL" id="ETK87259.1"/>
    </source>
</evidence>
<protein>
    <submittedName>
        <fullName evidence="2">Uncharacterized protein</fullName>
    </submittedName>
</protein>
<accession>W2GWL0</accession>
<feature type="non-terminal residue" evidence="2">
    <location>
        <position position="172"/>
    </location>
</feature>
<feature type="compositionally biased region" description="Basic and acidic residues" evidence="1">
    <location>
        <begin position="128"/>
        <end position="149"/>
    </location>
</feature>
<feature type="compositionally biased region" description="Acidic residues" evidence="1">
    <location>
        <begin position="150"/>
        <end position="159"/>
    </location>
</feature>
<name>W2GWL0_PHYNI</name>
<feature type="region of interest" description="Disordered" evidence="1">
    <location>
        <begin position="1"/>
        <end position="172"/>
    </location>
</feature>
<sequence>MLTNIKRFFVPARHEPPHKCGEAEEAKGKERNHSPDPGASPRKSKCPTPVGVPQVRHSDQIPSWLPMEDVEPVPREEEPQQAVEDTQTESETQEQPSKETETTQEDQEPVNEEEKDTTTEETPETEDTEVKAAMEKPSEATEVTEKTEIEATELSEATEETGKTEIETMELS</sequence>
<dbReference type="Proteomes" id="UP000053236">
    <property type="component" value="Unassembled WGS sequence"/>
</dbReference>
<evidence type="ECO:0000256" key="1">
    <source>
        <dbReference type="SAM" id="MobiDB-lite"/>
    </source>
</evidence>
<reference evidence="2" key="1">
    <citation type="submission" date="2013-11" db="EMBL/GenBank/DDBJ databases">
        <title>The Genome Sequence of Phytophthora parasitica CJ02B3.</title>
        <authorList>
            <consortium name="The Broad Institute Genomics Platform"/>
            <person name="Russ C."/>
            <person name="Tyler B."/>
            <person name="Panabieres F."/>
            <person name="Shan W."/>
            <person name="Tripathy S."/>
            <person name="Grunwald N."/>
            <person name="Machado M."/>
            <person name="Johnson C.S."/>
            <person name="Arredondo F."/>
            <person name="Hong C."/>
            <person name="Coffey M."/>
            <person name="Young S.K."/>
            <person name="Zeng Q."/>
            <person name="Gargeya S."/>
            <person name="Fitzgerald M."/>
            <person name="Abouelleil A."/>
            <person name="Alvarado L."/>
            <person name="Chapman S.B."/>
            <person name="Gainer-Dewar J."/>
            <person name="Goldberg J."/>
            <person name="Griggs A."/>
            <person name="Gujja S."/>
            <person name="Hansen M."/>
            <person name="Howarth C."/>
            <person name="Imamovic A."/>
            <person name="Ireland A."/>
            <person name="Larimer J."/>
            <person name="McCowan C."/>
            <person name="Murphy C."/>
            <person name="Pearson M."/>
            <person name="Poon T.W."/>
            <person name="Priest M."/>
            <person name="Roberts A."/>
            <person name="Saif S."/>
            <person name="Shea T."/>
            <person name="Sykes S."/>
            <person name="Wortman J."/>
            <person name="Nusbaum C."/>
            <person name="Birren B."/>
        </authorList>
    </citation>
    <scope>NUCLEOTIDE SEQUENCE [LARGE SCALE GENOMIC DNA]</scope>
    <source>
        <strain evidence="2">CJ02B3</strain>
    </source>
</reference>